<dbReference type="eggNOG" id="KOG0759">
    <property type="taxonomic scope" value="Eukaryota"/>
</dbReference>
<feature type="transmembrane region" description="Helical" evidence="10">
    <location>
        <begin position="259"/>
        <end position="281"/>
    </location>
</feature>
<sequence>WIFEFKLALYDNATEEDTRTIHPPWWSGGVAGACCQFVTAPLDLIESRMVVDIEKRGLITNMEWAIKRHGFFSLYDGMTAQLMRQLTYSTLRFHLYQMGKQRFDDSRYFQKCLLATFSGGIASSVGIPTELVNTRMHIDRALPKDQRRNYRHVFHGLYRVWSDEGFSALYKGGLFSIMRSSLVTVGQIASYDQAKEFYMRSFHFKHDQTELHVISSVTAAFIYGPLIQPIENFRTLQMTSSGNMSAYFRHLIHFGKRGLFRGLVPCLLRTVPNAIIMFLLFEQFRVRFGNRY</sequence>
<dbReference type="Gene3D" id="1.50.40.10">
    <property type="entry name" value="Mitochondrial carrier domain"/>
    <property type="match status" value="1"/>
</dbReference>
<comment type="similarity">
    <text evidence="2 9">Belongs to the mitochondrial carrier (TC 2.A.29) family.</text>
</comment>
<reference evidence="11 12" key="1">
    <citation type="journal article" date="2007" name="Nature">
        <title>Evolution of genes and genomes on the Drosophila phylogeny.</title>
        <authorList>
            <consortium name="Drosophila 12 Genomes Consortium"/>
            <person name="Clark A.G."/>
            <person name="Eisen M.B."/>
            <person name="Smith D.R."/>
            <person name="Bergman C.M."/>
            <person name="Oliver B."/>
            <person name="Markow T.A."/>
            <person name="Kaufman T.C."/>
            <person name="Kellis M."/>
            <person name="Gelbart W."/>
            <person name="Iyer V.N."/>
            <person name="Pollard D.A."/>
            <person name="Sackton T.B."/>
            <person name="Larracuente A.M."/>
            <person name="Singh N.D."/>
            <person name="Abad J.P."/>
            <person name="Abt D.N."/>
            <person name="Adryan B."/>
            <person name="Aguade M."/>
            <person name="Akashi H."/>
            <person name="Anderson W.W."/>
            <person name="Aquadro C.F."/>
            <person name="Ardell D.H."/>
            <person name="Arguello R."/>
            <person name="Artieri C.G."/>
            <person name="Barbash D.A."/>
            <person name="Barker D."/>
            <person name="Barsanti P."/>
            <person name="Batterham P."/>
            <person name="Batzoglou S."/>
            <person name="Begun D."/>
            <person name="Bhutkar A."/>
            <person name="Blanco E."/>
            <person name="Bosak S.A."/>
            <person name="Bradley R.K."/>
            <person name="Brand A.D."/>
            <person name="Brent M.R."/>
            <person name="Brooks A.N."/>
            <person name="Brown R.H."/>
            <person name="Butlin R.K."/>
            <person name="Caggese C."/>
            <person name="Calvi B.R."/>
            <person name="Bernardo de Carvalho A."/>
            <person name="Caspi A."/>
            <person name="Castrezana S."/>
            <person name="Celniker S.E."/>
            <person name="Chang J.L."/>
            <person name="Chapple C."/>
            <person name="Chatterji S."/>
            <person name="Chinwalla A."/>
            <person name="Civetta A."/>
            <person name="Clifton S.W."/>
            <person name="Comeron J.M."/>
            <person name="Costello J.C."/>
            <person name="Coyne J.A."/>
            <person name="Daub J."/>
            <person name="David R.G."/>
            <person name="Delcher A.L."/>
            <person name="Delehaunty K."/>
            <person name="Do C.B."/>
            <person name="Ebling H."/>
            <person name="Edwards K."/>
            <person name="Eickbush T."/>
            <person name="Evans J.D."/>
            <person name="Filipski A."/>
            <person name="Findeiss S."/>
            <person name="Freyhult E."/>
            <person name="Fulton L."/>
            <person name="Fulton R."/>
            <person name="Garcia A.C."/>
            <person name="Gardiner A."/>
            <person name="Garfield D.A."/>
            <person name="Garvin B.E."/>
            <person name="Gibson G."/>
            <person name="Gilbert D."/>
            <person name="Gnerre S."/>
            <person name="Godfrey J."/>
            <person name="Good R."/>
            <person name="Gotea V."/>
            <person name="Gravely B."/>
            <person name="Greenberg A.J."/>
            <person name="Griffiths-Jones S."/>
            <person name="Gross S."/>
            <person name="Guigo R."/>
            <person name="Gustafson E.A."/>
            <person name="Haerty W."/>
            <person name="Hahn M.W."/>
            <person name="Halligan D.L."/>
            <person name="Halpern A.L."/>
            <person name="Halter G.M."/>
            <person name="Han M.V."/>
            <person name="Heger A."/>
            <person name="Hillier L."/>
            <person name="Hinrichs A.S."/>
            <person name="Holmes I."/>
            <person name="Hoskins R.A."/>
            <person name="Hubisz M.J."/>
            <person name="Hultmark D."/>
            <person name="Huntley M.A."/>
            <person name="Jaffe D.B."/>
            <person name="Jagadeeshan S."/>
            <person name="Jeck W.R."/>
            <person name="Johnson J."/>
            <person name="Jones C.D."/>
            <person name="Jordan W.C."/>
            <person name="Karpen G.H."/>
            <person name="Kataoka E."/>
            <person name="Keightley P.D."/>
            <person name="Kheradpour P."/>
            <person name="Kirkness E.F."/>
            <person name="Koerich L.B."/>
            <person name="Kristiansen K."/>
            <person name="Kudrna D."/>
            <person name="Kulathinal R.J."/>
            <person name="Kumar S."/>
            <person name="Kwok R."/>
            <person name="Lander E."/>
            <person name="Langley C.H."/>
            <person name="Lapoint R."/>
            <person name="Lazzaro B.P."/>
            <person name="Lee S.J."/>
            <person name="Levesque L."/>
            <person name="Li R."/>
            <person name="Lin C.F."/>
            <person name="Lin M.F."/>
            <person name="Lindblad-Toh K."/>
            <person name="Llopart A."/>
            <person name="Long M."/>
            <person name="Low L."/>
            <person name="Lozovsky E."/>
            <person name="Lu J."/>
            <person name="Luo M."/>
            <person name="Machado C.A."/>
            <person name="Makalowski W."/>
            <person name="Marzo M."/>
            <person name="Matsuda M."/>
            <person name="Matzkin L."/>
            <person name="McAllister B."/>
            <person name="McBride C.S."/>
            <person name="McKernan B."/>
            <person name="McKernan K."/>
            <person name="Mendez-Lago M."/>
            <person name="Minx P."/>
            <person name="Mollenhauer M.U."/>
            <person name="Montooth K."/>
            <person name="Mount S.M."/>
            <person name="Mu X."/>
            <person name="Myers E."/>
            <person name="Negre B."/>
            <person name="Newfeld S."/>
            <person name="Nielsen R."/>
            <person name="Noor M.A."/>
            <person name="O'Grady P."/>
            <person name="Pachter L."/>
            <person name="Papaceit M."/>
            <person name="Parisi M.J."/>
            <person name="Parisi M."/>
            <person name="Parts L."/>
            <person name="Pedersen J.S."/>
            <person name="Pesole G."/>
            <person name="Phillippy A.M."/>
            <person name="Ponting C.P."/>
            <person name="Pop M."/>
            <person name="Porcelli D."/>
            <person name="Powell J.R."/>
            <person name="Prohaska S."/>
            <person name="Pruitt K."/>
            <person name="Puig M."/>
            <person name="Quesneville H."/>
            <person name="Ram K.R."/>
            <person name="Rand D."/>
            <person name="Rasmussen M.D."/>
            <person name="Reed L.K."/>
            <person name="Reenan R."/>
            <person name="Reily A."/>
            <person name="Remington K.A."/>
            <person name="Rieger T.T."/>
            <person name="Ritchie M.G."/>
            <person name="Robin C."/>
            <person name="Rogers Y.H."/>
            <person name="Rohde C."/>
            <person name="Rozas J."/>
            <person name="Rubenfield M.J."/>
            <person name="Ruiz A."/>
            <person name="Russo S."/>
            <person name="Salzberg S.L."/>
            <person name="Sanchez-Gracia A."/>
            <person name="Saranga D.J."/>
            <person name="Sato H."/>
            <person name="Schaeffer S.W."/>
            <person name="Schatz M.C."/>
            <person name="Schlenke T."/>
            <person name="Schwartz R."/>
            <person name="Segarra C."/>
            <person name="Singh R.S."/>
            <person name="Sirot L."/>
            <person name="Sirota M."/>
            <person name="Sisneros N.B."/>
            <person name="Smith C.D."/>
            <person name="Smith T.F."/>
            <person name="Spieth J."/>
            <person name="Stage D.E."/>
            <person name="Stark A."/>
            <person name="Stephan W."/>
            <person name="Strausberg R.L."/>
            <person name="Strempel S."/>
            <person name="Sturgill D."/>
            <person name="Sutton G."/>
            <person name="Sutton G.G."/>
            <person name="Tao W."/>
            <person name="Teichmann S."/>
            <person name="Tobari Y.N."/>
            <person name="Tomimura Y."/>
            <person name="Tsolas J.M."/>
            <person name="Valente V.L."/>
            <person name="Venter E."/>
            <person name="Venter J.C."/>
            <person name="Vicario S."/>
            <person name="Vieira F.G."/>
            <person name="Vilella A.J."/>
            <person name="Villasante A."/>
            <person name="Walenz B."/>
            <person name="Wang J."/>
            <person name="Wasserman M."/>
            <person name="Watts T."/>
            <person name="Wilson D."/>
            <person name="Wilson R.K."/>
            <person name="Wing R.A."/>
            <person name="Wolfner M.F."/>
            <person name="Wong A."/>
            <person name="Wong G.K."/>
            <person name="Wu C.I."/>
            <person name="Wu G."/>
            <person name="Yamamoto D."/>
            <person name="Yang H.P."/>
            <person name="Yang S.P."/>
            <person name="Yorke J.A."/>
            <person name="Yoshida K."/>
            <person name="Zdobnov E."/>
            <person name="Zhang P."/>
            <person name="Zhang Y."/>
            <person name="Zimin A.V."/>
            <person name="Baldwin J."/>
            <person name="Abdouelleil A."/>
            <person name="Abdulkadir J."/>
            <person name="Abebe A."/>
            <person name="Abera B."/>
            <person name="Abreu J."/>
            <person name="Acer S.C."/>
            <person name="Aftuck L."/>
            <person name="Alexander A."/>
            <person name="An P."/>
            <person name="Anderson E."/>
            <person name="Anderson S."/>
            <person name="Arachi H."/>
            <person name="Azer M."/>
            <person name="Bachantsang P."/>
            <person name="Barry A."/>
            <person name="Bayul T."/>
            <person name="Berlin A."/>
            <person name="Bessette D."/>
            <person name="Bloom T."/>
            <person name="Blye J."/>
            <person name="Boguslavskiy L."/>
            <person name="Bonnet C."/>
            <person name="Boukhgalter B."/>
            <person name="Bourzgui I."/>
            <person name="Brown A."/>
            <person name="Cahill P."/>
            <person name="Channer S."/>
            <person name="Cheshatsang Y."/>
            <person name="Chuda L."/>
            <person name="Citroen M."/>
            <person name="Collymore A."/>
            <person name="Cooke P."/>
            <person name="Costello M."/>
            <person name="D'Aco K."/>
            <person name="Daza R."/>
            <person name="De Haan G."/>
            <person name="DeGray S."/>
            <person name="DeMaso C."/>
            <person name="Dhargay N."/>
            <person name="Dooley K."/>
            <person name="Dooley E."/>
            <person name="Doricent M."/>
            <person name="Dorje P."/>
            <person name="Dorjee K."/>
            <person name="Dupes A."/>
            <person name="Elong R."/>
            <person name="Falk J."/>
            <person name="Farina A."/>
            <person name="Faro S."/>
            <person name="Ferguson D."/>
            <person name="Fisher S."/>
            <person name="Foley C.D."/>
            <person name="Franke A."/>
            <person name="Friedrich D."/>
            <person name="Gadbois L."/>
            <person name="Gearin G."/>
            <person name="Gearin C.R."/>
            <person name="Giannoukos G."/>
            <person name="Goode T."/>
            <person name="Graham J."/>
            <person name="Grandbois E."/>
            <person name="Grewal S."/>
            <person name="Gyaltsen K."/>
            <person name="Hafez N."/>
            <person name="Hagos B."/>
            <person name="Hall J."/>
            <person name="Henson C."/>
            <person name="Hollinger A."/>
            <person name="Honan T."/>
            <person name="Huard M.D."/>
            <person name="Hughes L."/>
            <person name="Hurhula B."/>
            <person name="Husby M.E."/>
            <person name="Kamat A."/>
            <person name="Kanga B."/>
            <person name="Kashin S."/>
            <person name="Khazanovich D."/>
            <person name="Kisner P."/>
            <person name="Lance K."/>
            <person name="Lara M."/>
            <person name="Lee W."/>
            <person name="Lennon N."/>
            <person name="Letendre F."/>
            <person name="LeVine R."/>
            <person name="Lipovsky A."/>
            <person name="Liu X."/>
            <person name="Liu J."/>
            <person name="Liu S."/>
            <person name="Lokyitsang T."/>
            <person name="Lokyitsang Y."/>
            <person name="Lubonja R."/>
            <person name="Lui A."/>
            <person name="MacDonald P."/>
            <person name="Magnisalis V."/>
            <person name="Maru K."/>
            <person name="Matthews C."/>
            <person name="McCusker W."/>
            <person name="McDonough S."/>
            <person name="Mehta T."/>
            <person name="Meldrim J."/>
            <person name="Meneus L."/>
            <person name="Mihai O."/>
            <person name="Mihalev A."/>
            <person name="Mihova T."/>
            <person name="Mittelman R."/>
            <person name="Mlenga V."/>
            <person name="Montmayeur A."/>
            <person name="Mulrain L."/>
            <person name="Navidi A."/>
            <person name="Naylor J."/>
            <person name="Negash T."/>
            <person name="Nguyen T."/>
            <person name="Nguyen N."/>
            <person name="Nicol R."/>
            <person name="Norbu C."/>
            <person name="Norbu N."/>
            <person name="Novod N."/>
            <person name="O'Neill B."/>
            <person name="Osman S."/>
            <person name="Markiewicz E."/>
            <person name="Oyono O.L."/>
            <person name="Patti C."/>
            <person name="Phunkhang P."/>
            <person name="Pierre F."/>
            <person name="Priest M."/>
            <person name="Raghuraman S."/>
            <person name="Rege F."/>
            <person name="Reyes R."/>
            <person name="Rise C."/>
            <person name="Rogov P."/>
            <person name="Ross K."/>
            <person name="Ryan E."/>
            <person name="Settipalli S."/>
            <person name="Shea T."/>
            <person name="Sherpa N."/>
            <person name="Shi L."/>
            <person name="Shih D."/>
            <person name="Sparrow T."/>
            <person name="Spaulding J."/>
            <person name="Stalker J."/>
            <person name="Stange-Thomann N."/>
            <person name="Stavropoulos S."/>
            <person name="Stone C."/>
            <person name="Strader C."/>
            <person name="Tesfaye S."/>
            <person name="Thomson T."/>
            <person name="Thoulutsang Y."/>
            <person name="Thoulutsang D."/>
            <person name="Topham K."/>
            <person name="Topping I."/>
            <person name="Tsamla T."/>
            <person name="Vassiliev H."/>
            <person name="Vo A."/>
            <person name="Wangchuk T."/>
            <person name="Wangdi T."/>
            <person name="Weiand M."/>
            <person name="Wilkinson J."/>
            <person name="Wilson A."/>
            <person name="Yadav S."/>
            <person name="Young G."/>
            <person name="Yu Q."/>
            <person name="Zembek L."/>
            <person name="Zhong D."/>
            <person name="Zimmer A."/>
            <person name="Zwirko Z."/>
            <person name="Jaffe D.B."/>
            <person name="Alvarez P."/>
            <person name="Brockman W."/>
            <person name="Butler J."/>
            <person name="Chin C."/>
            <person name="Gnerre S."/>
            <person name="Grabherr M."/>
            <person name="Kleber M."/>
            <person name="Mauceli E."/>
            <person name="MacCallum I."/>
        </authorList>
    </citation>
    <scope>NUCLEOTIDE SEQUENCE [LARGE SCALE GENOMIC DNA]</scope>
    <source>
        <strain evidence="12">Tucson 14024-0371.13</strain>
    </source>
</reference>
<evidence type="ECO:0000256" key="3">
    <source>
        <dbReference type="ARBA" id="ARBA00022448"/>
    </source>
</evidence>
<dbReference type="InterPro" id="IPR050391">
    <property type="entry name" value="Mito_Metabolite_Transporter"/>
</dbReference>
<dbReference type="PANTHER" id="PTHR45618">
    <property type="entry name" value="MITOCHONDRIAL DICARBOXYLATE CARRIER-RELATED"/>
    <property type="match status" value="1"/>
</dbReference>
<evidence type="ECO:0000256" key="9">
    <source>
        <dbReference type="RuleBase" id="RU000488"/>
    </source>
</evidence>
<dbReference type="PROSITE" id="PS50920">
    <property type="entry name" value="SOLCAR"/>
    <property type="match status" value="3"/>
</dbReference>
<dbReference type="KEGG" id="dan:6506278"/>
<evidence type="ECO:0000256" key="5">
    <source>
        <dbReference type="ARBA" id="ARBA00022737"/>
    </source>
</evidence>
<feature type="repeat" description="Solcar" evidence="8">
    <location>
        <begin position="110"/>
        <end position="197"/>
    </location>
</feature>
<feature type="repeat" description="Solcar" evidence="8">
    <location>
        <begin position="19"/>
        <end position="102"/>
    </location>
</feature>
<feature type="non-terminal residue" evidence="11">
    <location>
        <position position="1"/>
    </location>
</feature>
<evidence type="ECO:0000256" key="6">
    <source>
        <dbReference type="ARBA" id="ARBA00022989"/>
    </source>
</evidence>
<evidence type="ECO:0000256" key="4">
    <source>
        <dbReference type="ARBA" id="ARBA00022692"/>
    </source>
</evidence>
<evidence type="ECO:0008006" key="13">
    <source>
        <dbReference type="Google" id="ProtNLM"/>
    </source>
</evidence>
<dbReference type="InterPro" id="IPR023395">
    <property type="entry name" value="MCP_dom_sf"/>
</dbReference>
<dbReference type="AlphaFoldDB" id="B3M878"/>
<evidence type="ECO:0000313" key="12">
    <source>
        <dbReference type="Proteomes" id="UP000007801"/>
    </source>
</evidence>
<organism evidence="11 12">
    <name type="scientific">Drosophila ananassae</name>
    <name type="common">Fruit fly</name>
    <dbReference type="NCBI Taxonomy" id="7217"/>
    <lineage>
        <taxon>Eukaryota</taxon>
        <taxon>Metazoa</taxon>
        <taxon>Ecdysozoa</taxon>
        <taxon>Arthropoda</taxon>
        <taxon>Hexapoda</taxon>
        <taxon>Insecta</taxon>
        <taxon>Pterygota</taxon>
        <taxon>Neoptera</taxon>
        <taxon>Endopterygota</taxon>
        <taxon>Diptera</taxon>
        <taxon>Brachycera</taxon>
        <taxon>Muscomorpha</taxon>
        <taxon>Ephydroidea</taxon>
        <taxon>Drosophilidae</taxon>
        <taxon>Drosophila</taxon>
        <taxon>Sophophora</taxon>
    </lineage>
</organism>
<proteinExistence type="inferred from homology"/>
<dbReference type="EMBL" id="CH902618">
    <property type="protein sequence ID" value="EDV41017.2"/>
    <property type="molecule type" value="Genomic_DNA"/>
</dbReference>
<keyword evidence="3 9" id="KW-0813">Transport</keyword>
<comment type="subcellular location">
    <subcellularLocation>
        <location evidence="1">Membrane</location>
        <topology evidence="1">Multi-pass membrane protein</topology>
    </subcellularLocation>
</comment>
<dbReference type="GO" id="GO:0016020">
    <property type="term" value="C:membrane"/>
    <property type="evidence" value="ECO:0007669"/>
    <property type="project" value="UniProtKB-SubCell"/>
</dbReference>
<gene>
    <name evidence="11" type="primary">Dana\GF23637</name>
    <name evidence="11" type="synonym">dana_GLEANR_8421</name>
    <name evidence="11" type="ORF">GF23637</name>
</gene>
<name>B3M878_DROAN</name>
<dbReference type="GeneID" id="6506278"/>
<evidence type="ECO:0000256" key="8">
    <source>
        <dbReference type="PROSITE-ProRule" id="PRU00282"/>
    </source>
</evidence>
<dbReference type="HOGENOM" id="CLU_015166_14_1_1"/>
<evidence type="ECO:0000256" key="1">
    <source>
        <dbReference type="ARBA" id="ARBA00004141"/>
    </source>
</evidence>
<accession>B3M878</accession>
<evidence type="ECO:0000313" key="11">
    <source>
        <dbReference type="EMBL" id="EDV41017.2"/>
    </source>
</evidence>
<dbReference type="InterPro" id="IPR018108">
    <property type="entry name" value="MCP_transmembrane"/>
</dbReference>
<feature type="repeat" description="Solcar" evidence="8">
    <location>
        <begin position="207"/>
        <end position="287"/>
    </location>
</feature>
<protein>
    <recommendedName>
        <fullName evidence="13">Mitochondrial dicarboxylate carrier</fullName>
    </recommendedName>
</protein>
<keyword evidence="4 8" id="KW-0812">Transmembrane</keyword>
<dbReference type="InParanoid" id="B3M878"/>
<evidence type="ECO:0000256" key="10">
    <source>
        <dbReference type="SAM" id="Phobius"/>
    </source>
</evidence>
<dbReference type="OrthoDB" id="270584at2759"/>
<evidence type="ECO:0000256" key="2">
    <source>
        <dbReference type="ARBA" id="ARBA00006375"/>
    </source>
</evidence>
<keyword evidence="5" id="KW-0677">Repeat</keyword>
<dbReference type="SUPFAM" id="SSF103506">
    <property type="entry name" value="Mitochondrial carrier"/>
    <property type="match status" value="1"/>
</dbReference>
<keyword evidence="7 8" id="KW-0472">Membrane</keyword>
<keyword evidence="6 10" id="KW-1133">Transmembrane helix</keyword>
<evidence type="ECO:0000256" key="7">
    <source>
        <dbReference type="ARBA" id="ARBA00023136"/>
    </source>
</evidence>
<keyword evidence="12" id="KW-1185">Reference proteome</keyword>
<dbReference type="Pfam" id="PF00153">
    <property type="entry name" value="Mito_carr"/>
    <property type="match status" value="3"/>
</dbReference>
<dbReference type="Proteomes" id="UP000007801">
    <property type="component" value="Unassembled WGS sequence"/>
</dbReference>